<proteinExistence type="predicted"/>
<organism evidence="12">
    <name type="scientific">Spongospora subterranea</name>
    <dbReference type="NCBI Taxonomy" id="70186"/>
    <lineage>
        <taxon>Eukaryota</taxon>
        <taxon>Sar</taxon>
        <taxon>Rhizaria</taxon>
        <taxon>Endomyxa</taxon>
        <taxon>Phytomyxea</taxon>
        <taxon>Plasmodiophorida</taxon>
        <taxon>Plasmodiophoridae</taxon>
        <taxon>Spongospora</taxon>
    </lineage>
</organism>
<keyword evidence="8" id="KW-0804">Transcription</keyword>
<feature type="region of interest" description="Disordered" evidence="10">
    <location>
        <begin position="380"/>
        <end position="400"/>
    </location>
</feature>
<evidence type="ECO:0000256" key="1">
    <source>
        <dbReference type="ARBA" id="ARBA00004123"/>
    </source>
</evidence>
<dbReference type="PANTHER" id="PTHR31169:SF8">
    <property type="entry name" value="ZINC-FINGER DOMAIN OF MONOAMINE-OXIDASE A REPRESSOR R1 PROTEIN"/>
    <property type="match status" value="1"/>
</dbReference>
<dbReference type="EMBL" id="HACM01009233">
    <property type="protein sequence ID" value="CRZ09675.1"/>
    <property type="molecule type" value="Transcribed_RNA"/>
</dbReference>
<keyword evidence="6" id="KW-0832">Ubl conjugation</keyword>
<accession>A0A0H5R696</accession>
<evidence type="ECO:0000256" key="10">
    <source>
        <dbReference type="SAM" id="MobiDB-lite"/>
    </source>
</evidence>
<keyword evidence="7" id="KW-0805">Transcription regulation</keyword>
<evidence type="ECO:0000256" key="9">
    <source>
        <dbReference type="ARBA" id="ARBA00023242"/>
    </source>
</evidence>
<feature type="domain" description="Zinc-finger" evidence="11">
    <location>
        <begin position="262"/>
        <end position="347"/>
    </location>
</feature>
<reference evidence="12" key="1">
    <citation type="submission" date="2015-04" db="EMBL/GenBank/DDBJ databases">
        <title>The genome sequence of the plant pathogenic Rhizarian Plasmodiophora brassicae reveals insights in its biotrophic life cycle and the origin of chitin synthesis.</title>
        <authorList>
            <person name="Schwelm A."/>
            <person name="Fogelqvist J."/>
            <person name="Knaust A."/>
            <person name="Julke S."/>
            <person name="Lilja T."/>
            <person name="Dhandapani V."/>
            <person name="Bonilla-Rosso G."/>
            <person name="Karlsson M."/>
            <person name="Shevchenko A."/>
            <person name="Choi S.R."/>
            <person name="Kim H.G."/>
            <person name="Park J.Y."/>
            <person name="Lim Y.P."/>
            <person name="Ludwig-Muller J."/>
            <person name="Dixelius C."/>
        </authorList>
    </citation>
    <scope>NUCLEOTIDE SEQUENCE</scope>
    <source>
        <tissue evidence="12">Potato root galls</tissue>
    </source>
</reference>
<sequence length="400" mass="44620">MPGQKRKRGTSFLKVGPANENTSHVMNTGFDAMNSAYNQTGAGFSCETPIMGPLAPSAHQFRQIGPNLGGNVAQNKIFRFSPRLNASSGIFNSPMFTVRTPVFEYSTAPSVFQNQLMPAHPQSGFPQQQQLPTGMMSPMPFMDSPGPQLYSREHQNSFSMDSVPGLSLSGPQGQNSVIERFKKFFDNQRISDEYSANMNEMVNFNQAVRQQHQQMPTVNQTTGIMPLIAEDDDDVSSADVSGESQDLSPSAQAEFNDSLLRAGSSCHQCKSRRMQGHLSFCSGAKTKRKSCRKKYCDSCLSKFYQMQPCRRNPPREQATWCCPSCRGICCCAACRRSKVQHHEQQLQRIHYKTPEVYSPATSMAVGMVYFGDFDLLNGGEPPHVMPQRQPPMQRMPFPHQ</sequence>
<evidence type="ECO:0000256" key="8">
    <source>
        <dbReference type="ARBA" id="ARBA00023163"/>
    </source>
</evidence>
<evidence type="ECO:0000259" key="11">
    <source>
        <dbReference type="Pfam" id="PF10497"/>
    </source>
</evidence>
<evidence type="ECO:0000256" key="4">
    <source>
        <dbReference type="ARBA" id="ARBA00022499"/>
    </source>
</evidence>
<evidence type="ECO:0000256" key="6">
    <source>
        <dbReference type="ARBA" id="ARBA00022843"/>
    </source>
</evidence>
<comment type="subcellular location">
    <subcellularLocation>
        <location evidence="2">Cytoplasm</location>
    </subcellularLocation>
    <subcellularLocation>
        <location evidence="1">Nucleus</location>
    </subcellularLocation>
</comment>
<protein>
    <recommendedName>
        <fullName evidence="11">Zinc-finger domain-containing protein</fullName>
    </recommendedName>
</protein>
<keyword evidence="5" id="KW-0597">Phosphoprotein</keyword>
<dbReference type="AlphaFoldDB" id="A0A0H5R696"/>
<dbReference type="InterPro" id="IPR018866">
    <property type="entry name" value="Znf-4CXXC_R1"/>
</dbReference>
<evidence type="ECO:0000313" key="12">
    <source>
        <dbReference type="EMBL" id="CRZ09675.1"/>
    </source>
</evidence>
<dbReference type="PANTHER" id="PTHR31169">
    <property type="entry name" value="OS05G0300700 PROTEIN"/>
    <property type="match status" value="1"/>
</dbReference>
<keyword evidence="3" id="KW-0963">Cytoplasm</keyword>
<evidence type="ECO:0000256" key="2">
    <source>
        <dbReference type="ARBA" id="ARBA00004496"/>
    </source>
</evidence>
<dbReference type="GO" id="GO:0005737">
    <property type="term" value="C:cytoplasm"/>
    <property type="evidence" value="ECO:0007669"/>
    <property type="project" value="UniProtKB-SubCell"/>
</dbReference>
<dbReference type="InterPro" id="IPR040221">
    <property type="entry name" value="CDCA7/CDA7L"/>
</dbReference>
<evidence type="ECO:0000256" key="5">
    <source>
        <dbReference type="ARBA" id="ARBA00022553"/>
    </source>
</evidence>
<evidence type="ECO:0000256" key="7">
    <source>
        <dbReference type="ARBA" id="ARBA00023015"/>
    </source>
</evidence>
<keyword evidence="9" id="KW-0539">Nucleus</keyword>
<name>A0A0H5R696_9EUKA</name>
<dbReference type="GO" id="GO:0006355">
    <property type="term" value="P:regulation of DNA-templated transcription"/>
    <property type="evidence" value="ECO:0007669"/>
    <property type="project" value="InterPro"/>
</dbReference>
<evidence type="ECO:0000256" key="3">
    <source>
        <dbReference type="ARBA" id="ARBA00022490"/>
    </source>
</evidence>
<feature type="compositionally biased region" description="Low complexity" evidence="10">
    <location>
        <begin position="381"/>
        <end position="400"/>
    </location>
</feature>
<dbReference type="Pfam" id="PF10497">
    <property type="entry name" value="zf-4CXXC_R1"/>
    <property type="match status" value="1"/>
</dbReference>
<keyword evidence="4" id="KW-1017">Isopeptide bond</keyword>
<dbReference type="GO" id="GO:0005634">
    <property type="term" value="C:nucleus"/>
    <property type="evidence" value="ECO:0007669"/>
    <property type="project" value="UniProtKB-SubCell"/>
</dbReference>